<evidence type="ECO:0008006" key="4">
    <source>
        <dbReference type="Google" id="ProtNLM"/>
    </source>
</evidence>
<dbReference type="EMBL" id="JBFCZG010000007">
    <property type="protein sequence ID" value="KAL3420114.1"/>
    <property type="molecule type" value="Genomic_DNA"/>
</dbReference>
<dbReference type="Proteomes" id="UP001629113">
    <property type="component" value="Unassembled WGS sequence"/>
</dbReference>
<protein>
    <recommendedName>
        <fullName evidence="4">DUF2197 domain-containing protein</fullName>
    </recommendedName>
</protein>
<evidence type="ECO:0000313" key="2">
    <source>
        <dbReference type="EMBL" id="KAL3420114.1"/>
    </source>
</evidence>
<reference evidence="2 3" key="1">
    <citation type="submission" date="2024-06" db="EMBL/GenBank/DDBJ databases">
        <title>Complete genome of Phlyctema vagabunda strain 19-DSS-EL-015.</title>
        <authorList>
            <person name="Fiorenzani C."/>
        </authorList>
    </citation>
    <scope>NUCLEOTIDE SEQUENCE [LARGE SCALE GENOMIC DNA]</scope>
    <source>
        <strain evidence="2 3">19-DSS-EL-015</strain>
    </source>
</reference>
<feature type="compositionally biased region" description="Basic residues" evidence="1">
    <location>
        <begin position="62"/>
        <end position="72"/>
    </location>
</feature>
<proteinExistence type="predicted"/>
<name>A0ABR4P9W9_9HELO</name>
<keyword evidence="3" id="KW-1185">Reference proteome</keyword>
<sequence>MPDDYTMVKAYVICDLHGDRSFARDYPDQVHYKCDVCGQEVFMVEGPEKKTIKPKPQQAPPAKKKASKKKRK</sequence>
<organism evidence="2 3">
    <name type="scientific">Phlyctema vagabunda</name>
    <dbReference type="NCBI Taxonomy" id="108571"/>
    <lineage>
        <taxon>Eukaryota</taxon>
        <taxon>Fungi</taxon>
        <taxon>Dikarya</taxon>
        <taxon>Ascomycota</taxon>
        <taxon>Pezizomycotina</taxon>
        <taxon>Leotiomycetes</taxon>
        <taxon>Helotiales</taxon>
        <taxon>Dermateaceae</taxon>
        <taxon>Phlyctema</taxon>
    </lineage>
</organism>
<gene>
    <name evidence="2" type="ORF">PVAG01_08613</name>
</gene>
<feature type="region of interest" description="Disordered" evidence="1">
    <location>
        <begin position="48"/>
        <end position="72"/>
    </location>
</feature>
<evidence type="ECO:0000313" key="3">
    <source>
        <dbReference type="Proteomes" id="UP001629113"/>
    </source>
</evidence>
<comment type="caution">
    <text evidence="2">The sequence shown here is derived from an EMBL/GenBank/DDBJ whole genome shotgun (WGS) entry which is preliminary data.</text>
</comment>
<evidence type="ECO:0000256" key="1">
    <source>
        <dbReference type="SAM" id="MobiDB-lite"/>
    </source>
</evidence>
<accession>A0ABR4P9W9</accession>